<dbReference type="Proteomes" id="UP000294593">
    <property type="component" value="Unassembled WGS sequence"/>
</dbReference>
<gene>
    <name evidence="1" type="ORF">EV672_1103</name>
</gene>
<evidence type="ECO:0000313" key="1">
    <source>
        <dbReference type="EMBL" id="TDP80788.1"/>
    </source>
</evidence>
<comment type="caution">
    <text evidence="1">The sequence shown here is derived from an EMBL/GenBank/DDBJ whole genome shotgun (WGS) entry which is preliminary data.</text>
</comment>
<dbReference type="AlphaFoldDB" id="A0A4V3CV28"/>
<sequence length="55" mass="6285">MKIMTKVKIDPSVSVSQRSINLSVRQSQTLDKRKLFPWIMETVVGLCEPLSVETH</sequence>
<evidence type="ECO:0000313" key="2">
    <source>
        <dbReference type="Proteomes" id="UP000294593"/>
    </source>
</evidence>
<organism evidence="1 2">
    <name type="scientific">Aquabacterium commune</name>
    <dbReference type="NCBI Taxonomy" id="70586"/>
    <lineage>
        <taxon>Bacteria</taxon>
        <taxon>Pseudomonadati</taxon>
        <taxon>Pseudomonadota</taxon>
        <taxon>Betaproteobacteria</taxon>
        <taxon>Burkholderiales</taxon>
        <taxon>Aquabacterium</taxon>
    </lineage>
</organism>
<dbReference type="EMBL" id="SNXW01000010">
    <property type="protein sequence ID" value="TDP80788.1"/>
    <property type="molecule type" value="Genomic_DNA"/>
</dbReference>
<name>A0A4V3CV28_9BURK</name>
<reference evidence="1 2" key="1">
    <citation type="submission" date="2019-03" db="EMBL/GenBank/DDBJ databases">
        <title>Genomic Encyclopedia of Type Strains, Phase IV (KMG-IV): sequencing the most valuable type-strain genomes for metagenomic binning, comparative biology and taxonomic classification.</title>
        <authorList>
            <person name="Goeker M."/>
        </authorList>
    </citation>
    <scope>NUCLEOTIDE SEQUENCE [LARGE SCALE GENOMIC DNA]</scope>
    <source>
        <strain evidence="1 2">DSM 11901</strain>
    </source>
</reference>
<protein>
    <submittedName>
        <fullName evidence="1">Uncharacterized protein</fullName>
    </submittedName>
</protein>
<keyword evidence="2" id="KW-1185">Reference proteome</keyword>
<accession>A0A4V3CV28</accession>
<proteinExistence type="predicted"/>